<feature type="domain" description="Amidase" evidence="6">
    <location>
        <begin position="1264"/>
        <end position="1303"/>
    </location>
</feature>
<feature type="domain" description="Amidase" evidence="6">
    <location>
        <begin position="1306"/>
        <end position="1341"/>
    </location>
</feature>
<dbReference type="EMBL" id="KD228111">
    <property type="protein sequence ID" value="EMS50766.1"/>
    <property type="molecule type" value="Genomic_DNA"/>
</dbReference>
<evidence type="ECO:0000259" key="6">
    <source>
        <dbReference type="Pfam" id="PF01425"/>
    </source>
</evidence>
<protein>
    <submittedName>
        <fullName evidence="7">Filament-like plant protein</fullName>
    </submittedName>
</protein>
<dbReference type="OMA" id="CDIAKTP"/>
<dbReference type="Pfam" id="PF05911">
    <property type="entry name" value="FPP"/>
    <property type="match status" value="3"/>
</dbReference>
<feature type="coiled-coil region" evidence="3">
    <location>
        <begin position="573"/>
        <end position="632"/>
    </location>
</feature>
<comment type="similarity">
    <text evidence="1">Belongs to the FPP family.</text>
</comment>
<evidence type="ECO:0000256" key="2">
    <source>
        <dbReference type="ARBA" id="ARBA00023054"/>
    </source>
</evidence>
<feature type="compositionally biased region" description="Basic and acidic residues" evidence="4">
    <location>
        <begin position="128"/>
        <end position="140"/>
    </location>
</feature>
<dbReference type="InterPro" id="IPR008587">
    <property type="entry name" value="FPP_plant"/>
</dbReference>
<evidence type="ECO:0000256" key="3">
    <source>
        <dbReference type="SAM" id="Coils"/>
    </source>
</evidence>
<gene>
    <name evidence="7" type="ORF">TRIUR3_01161</name>
</gene>
<feature type="coiled-coil region" evidence="3">
    <location>
        <begin position="224"/>
        <end position="335"/>
    </location>
</feature>
<sequence>MFSCSFLLALFGGVLQILLCVLPPNLVFAVESQVLFCYKRVALKILLFPSFNKFCSYSRGIIFSAWYAGNLQGGLKLDFHYVGLEDYYCLAQLLKKRSWELGGMTHLDTKPISIGGSPNHSQSPEASSRIRDGETHETEAGKSLNEKLTWANGPNDSSPQHGQLPPQEVLTNVGDADMKDSVKSLSEKLSAALLTISAKEDLVKQHAKVAEDAVAGWEHAEAEVSNLKRLLDASSLKNASLEDQVSHLDGALKECVRQLRQAREEQEEKIRDAVAKKSQELESEMSELQNNIVDLKQQLEASDLREKLQVAEKECKDLKIELLTLSKELKMLALERDLSSQAAETASKQHLESVKKITRVEAECRRLRHVTRRTSLTNDSSRPVPNNACMESLTDSQSDSGEHMLAIDSEVKNSDLWASALIAELDQFKNGNEGTRDLVNNPVEIDLMDDFLEMEKLAALPEADHTSSSFGTETDSDRAVTRDISRGETEALQHQVMDLQAKVEKIEHEKKELEMALAEARNQLDTSCDTLMAADSKLVDLQMQLNLANKSKDAALGQADRLDGERKSLALQLESKSAEVEKLQGVVTSLEESGASKELELELQLESTTAEVANLRKTVASLEAKIDAVKTLSAQHKADADMAKTAKDTLETQLRSAHTEIGQLRGIIETLESEVQKGKMCHKELEAQIEAMKTESERTFLVESTKESLEAQLLVANSEIAKLHVTVNALESDAAKEREYSSEVNMQLEAVEGIRKVLGSELESAHQETMKLQEKVLSLEVRLKEQSVLLVEFTAKAEDAVSARKAMGSQLEEANLELAKLTNRVSLLQGKIEQEKLLSEEYEAKCRKLEAQLSRDSREAKLWRLANTNGDLKFKQEKEVASAAGKLAECQRTIANLGLQLKSLTNLDSVMTEPGKLESKDTLLDFREDGTEPLADESYGLHLPMSNGGCASPVPRAQSPSSRRSVFSGYRRSVATGAEQGNAHATCKTPRVAGLPVKMFAWVLETPVLGSVVLYVLKKDNLVNKVEIKSNNLLSALSSVDCHVEPQQELELNTEFDLTLQLVSDADIPEPPLFTPTHTWQDIPEQNVSLAKPGWSPAERVEEAVGCLPGLADPSSPGFRRWTIRDFTKAYTSGEITPVMVARRFLAAVEECSGPDLNMALFISYDPEDILRQAEESTLRYQQGAPLSAMDGVLVAVKDEIDCLPYQTTGGTSWLGKMRPCVADAACVAQLRACGAVLAGKTNMHELGAGTSGINPHHGSTRNAGLCPVALGADGGGSVRMPAALCGVVGFKPTAGRLSNSGCRSGGGSVRMPAALCGVVGFKPTAGRLSNSGYAAMVDQSGPAHSQPQLNLPLLTSTHSMPNIRLARYGKWFDDSSEDIRGCCDKALQILRAHYGWETVDVTVPEVEEMRLAHYVTMGSECSASLATKYLDKLDKSEIGWDVRIALSAYGSFSSRAYLNAQRIRNRQMYFHNKIFETADAIVTPMTGVTAYALQDDALRTGELDYINAAAISRYSIAGNFLGLPAITVTVGYDRGGLPVGLQFIGRPWAEATLLHLAYAMQEACSKSCRKPMVSFDLLSKKE</sequence>
<feature type="region of interest" description="Disordered" evidence="4">
    <location>
        <begin position="110"/>
        <end position="168"/>
    </location>
</feature>
<reference evidence="7" key="1">
    <citation type="journal article" date="2013" name="Nature">
        <title>Draft genome of the wheat A-genome progenitor Triticum urartu.</title>
        <authorList>
            <person name="Ling H.Q."/>
            <person name="Zhao S."/>
            <person name="Liu D."/>
            <person name="Wang J."/>
            <person name="Sun H."/>
            <person name="Zhang C."/>
            <person name="Fan H."/>
            <person name="Li D."/>
            <person name="Dong L."/>
            <person name="Tao Y."/>
            <person name="Gao C."/>
            <person name="Wu H."/>
            <person name="Li Y."/>
            <person name="Cui Y."/>
            <person name="Guo X."/>
            <person name="Zheng S."/>
            <person name="Wang B."/>
            <person name="Yu K."/>
            <person name="Liang Q."/>
            <person name="Yang W."/>
            <person name="Lou X."/>
            <person name="Chen J."/>
            <person name="Feng M."/>
            <person name="Jian J."/>
            <person name="Zhang X."/>
            <person name="Luo G."/>
            <person name="Jiang Y."/>
            <person name="Liu J."/>
            <person name="Wang Z."/>
            <person name="Sha Y."/>
            <person name="Zhang B."/>
            <person name="Wu H."/>
            <person name="Tang D."/>
            <person name="Shen Q."/>
            <person name="Xue P."/>
            <person name="Zou S."/>
            <person name="Wang X."/>
            <person name="Liu X."/>
            <person name="Wang F."/>
            <person name="Yang Y."/>
            <person name="An X."/>
            <person name="Dong Z."/>
            <person name="Zhang K."/>
            <person name="Zhang X."/>
            <person name="Luo M.C."/>
            <person name="Dvorak J."/>
            <person name="Tong Y."/>
            <person name="Wang J."/>
            <person name="Yang H."/>
            <person name="Li Z."/>
            <person name="Wang D."/>
            <person name="Zhang A."/>
            <person name="Wang J."/>
        </authorList>
    </citation>
    <scope>NUCLEOTIDE SEQUENCE</scope>
</reference>
<dbReference type="PANTHER" id="PTHR31580">
    <property type="entry name" value="FILAMENT-LIKE PLANT PROTEIN 4"/>
    <property type="match status" value="1"/>
</dbReference>
<dbReference type="Gene3D" id="1.10.287.1490">
    <property type="match status" value="1"/>
</dbReference>
<keyword evidence="5" id="KW-0732">Signal</keyword>
<dbReference type="Gene3D" id="3.90.1300.10">
    <property type="entry name" value="Amidase signature (AS) domain"/>
    <property type="match status" value="2"/>
</dbReference>
<accession>M7YUI2</accession>
<feature type="domain" description="Amidase" evidence="6">
    <location>
        <begin position="1364"/>
        <end position="1555"/>
    </location>
</feature>
<feature type="chain" id="PRO_5010836897" evidence="5">
    <location>
        <begin position="17"/>
        <end position="1583"/>
    </location>
</feature>
<evidence type="ECO:0000256" key="4">
    <source>
        <dbReference type="SAM" id="MobiDB-lite"/>
    </source>
</evidence>
<dbReference type="InterPro" id="IPR036928">
    <property type="entry name" value="AS_sf"/>
</dbReference>
<feature type="coiled-coil region" evidence="3">
    <location>
        <begin position="489"/>
        <end position="530"/>
    </location>
</feature>
<dbReference type="SUPFAM" id="SSF75304">
    <property type="entry name" value="Amidase signature (AS) enzymes"/>
    <property type="match status" value="2"/>
</dbReference>
<evidence type="ECO:0000256" key="5">
    <source>
        <dbReference type="SAM" id="SignalP"/>
    </source>
</evidence>
<dbReference type="eggNOG" id="KOG1211">
    <property type="taxonomic scope" value="Eukaryota"/>
</dbReference>
<feature type="signal peptide" evidence="5">
    <location>
        <begin position="1"/>
        <end position="16"/>
    </location>
</feature>
<name>M7YUI2_TRIUA</name>
<dbReference type="PANTHER" id="PTHR31580:SF49">
    <property type="entry name" value="FILAMENT-LIKE PLANT PROTEIN 3"/>
    <property type="match status" value="1"/>
</dbReference>
<proteinExistence type="inferred from homology"/>
<keyword evidence="2 3" id="KW-0175">Coiled coil</keyword>
<feature type="compositionally biased region" description="Polar residues" evidence="4">
    <location>
        <begin position="152"/>
        <end position="161"/>
    </location>
</feature>
<evidence type="ECO:0000313" key="7">
    <source>
        <dbReference type="EMBL" id="EMS50766.1"/>
    </source>
</evidence>
<feature type="coiled-coil region" evidence="3">
    <location>
        <begin position="762"/>
        <end position="859"/>
    </location>
</feature>
<evidence type="ECO:0000256" key="1">
    <source>
        <dbReference type="ARBA" id="ARBA00005921"/>
    </source>
</evidence>
<feature type="domain" description="Amidase" evidence="6">
    <location>
        <begin position="1162"/>
        <end position="1263"/>
    </location>
</feature>
<feature type="compositionally biased region" description="Polar residues" evidence="4">
    <location>
        <begin position="116"/>
        <end position="126"/>
    </location>
</feature>
<organism evidence="7">
    <name type="scientific">Triticum urartu</name>
    <name type="common">Red wild einkorn</name>
    <name type="synonym">Crithodium urartu</name>
    <dbReference type="NCBI Taxonomy" id="4572"/>
    <lineage>
        <taxon>Eukaryota</taxon>
        <taxon>Viridiplantae</taxon>
        <taxon>Streptophyta</taxon>
        <taxon>Embryophyta</taxon>
        <taxon>Tracheophyta</taxon>
        <taxon>Spermatophyta</taxon>
        <taxon>Magnoliopsida</taxon>
        <taxon>Liliopsida</taxon>
        <taxon>Poales</taxon>
        <taxon>Poaceae</taxon>
        <taxon>BOP clade</taxon>
        <taxon>Pooideae</taxon>
        <taxon>Triticodae</taxon>
        <taxon>Triticeae</taxon>
        <taxon>Triticinae</taxon>
        <taxon>Triticum</taxon>
    </lineage>
</organism>
<dbReference type="STRING" id="4572.M7YUI2"/>
<dbReference type="Pfam" id="PF01425">
    <property type="entry name" value="Amidase"/>
    <property type="match status" value="4"/>
</dbReference>
<dbReference type="InterPro" id="IPR023631">
    <property type="entry name" value="Amidase_dom"/>
</dbReference>